<dbReference type="RefSeq" id="WP_239086232.1">
    <property type="nucleotide sequence ID" value="NZ_JAAGMP010000789.1"/>
</dbReference>
<dbReference type="PANTHER" id="PTHR45527">
    <property type="entry name" value="NONRIBOSOMAL PEPTIDE SYNTHETASE"/>
    <property type="match status" value="1"/>
</dbReference>
<protein>
    <submittedName>
        <fullName evidence="2">Non-ribosomal peptide synthetase</fullName>
    </submittedName>
</protein>
<gene>
    <name evidence="2" type="ORF">G3I50_17455</name>
</gene>
<dbReference type="AlphaFoldDB" id="A0A7K3RXS6"/>
<dbReference type="SUPFAM" id="SSF52777">
    <property type="entry name" value="CoA-dependent acyltransferases"/>
    <property type="match status" value="2"/>
</dbReference>
<dbReference type="GO" id="GO:0003824">
    <property type="term" value="F:catalytic activity"/>
    <property type="evidence" value="ECO:0007669"/>
    <property type="project" value="InterPro"/>
</dbReference>
<dbReference type="InterPro" id="IPR001242">
    <property type="entry name" value="Condensation_dom"/>
</dbReference>
<dbReference type="GO" id="GO:0044550">
    <property type="term" value="P:secondary metabolite biosynthetic process"/>
    <property type="evidence" value="ECO:0007669"/>
    <property type="project" value="TreeGrafter"/>
</dbReference>
<dbReference type="Proteomes" id="UP000469670">
    <property type="component" value="Unassembled WGS sequence"/>
</dbReference>
<dbReference type="GO" id="GO:0043041">
    <property type="term" value="P:amino acid activation for nonribosomal peptide biosynthetic process"/>
    <property type="evidence" value="ECO:0007669"/>
    <property type="project" value="TreeGrafter"/>
</dbReference>
<dbReference type="PANTHER" id="PTHR45527:SF1">
    <property type="entry name" value="FATTY ACID SYNTHASE"/>
    <property type="match status" value="1"/>
</dbReference>
<dbReference type="EMBL" id="JAAGMP010000789">
    <property type="protein sequence ID" value="NEC20027.1"/>
    <property type="molecule type" value="Genomic_DNA"/>
</dbReference>
<feature type="domain" description="Condensation" evidence="1">
    <location>
        <begin position="7"/>
        <end position="285"/>
    </location>
</feature>
<evidence type="ECO:0000313" key="3">
    <source>
        <dbReference type="Proteomes" id="UP000469670"/>
    </source>
</evidence>
<organism evidence="2 3">
    <name type="scientific">Streptomyces parvus</name>
    <dbReference type="NCBI Taxonomy" id="66428"/>
    <lineage>
        <taxon>Bacteria</taxon>
        <taxon>Bacillati</taxon>
        <taxon>Actinomycetota</taxon>
        <taxon>Actinomycetes</taxon>
        <taxon>Kitasatosporales</taxon>
        <taxon>Streptomycetaceae</taxon>
        <taxon>Streptomyces</taxon>
    </lineage>
</organism>
<dbReference type="GO" id="GO:0031177">
    <property type="term" value="F:phosphopantetheine binding"/>
    <property type="evidence" value="ECO:0007669"/>
    <property type="project" value="TreeGrafter"/>
</dbReference>
<dbReference type="InterPro" id="IPR023213">
    <property type="entry name" value="CAT-like_dom_sf"/>
</dbReference>
<sequence>DGAEAWLRVLPAARVDLPVVPVRPEDLDRRIEAGASAGFDLTTEVPLRARLFEVGADEHVLLVVVHHIAGDGTSMPVLAKDLATAYAARLEGAAPAWEPLAVQYADYASRQRELLDDESEGGEAARQLGFWTGALAGLPEELTLPADRPRPAVGPHRAGRHTFEVPRELYERVGRVARELRATPFMVVQAALAALLSRLGAGTDIPLGSPVVSRSEESLAGVVGFFVNTLVLRTDVSGDPTFAELVDRVREYDLAAFAHQDVPFERLVEALRPERSAARHPLFQV</sequence>
<feature type="non-terminal residue" evidence="2">
    <location>
        <position position="285"/>
    </location>
</feature>
<accession>A0A7K3RXS6</accession>
<dbReference type="Gene3D" id="3.30.559.30">
    <property type="entry name" value="Nonribosomal peptide synthetase, condensation domain"/>
    <property type="match status" value="1"/>
</dbReference>
<dbReference type="GO" id="GO:0008610">
    <property type="term" value="P:lipid biosynthetic process"/>
    <property type="evidence" value="ECO:0007669"/>
    <property type="project" value="UniProtKB-ARBA"/>
</dbReference>
<comment type="caution">
    <text evidence="2">The sequence shown here is derived from an EMBL/GenBank/DDBJ whole genome shotgun (WGS) entry which is preliminary data.</text>
</comment>
<reference evidence="2 3" key="1">
    <citation type="submission" date="2020-01" db="EMBL/GenBank/DDBJ databases">
        <title>Insect and environment-associated Actinomycetes.</title>
        <authorList>
            <person name="Currrie C."/>
            <person name="Chevrette M."/>
            <person name="Carlson C."/>
            <person name="Stubbendieck R."/>
            <person name="Wendt-Pienkowski E."/>
        </authorList>
    </citation>
    <scope>NUCLEOTIDE SEQUENCE [LARGE SCALE GENOMIC DNA]</scope>
    <source>
        <strain evidence="2 3">SID7590</strain>
    </source>
</reference>
<feature type="non-terminal residue" evidence="2">
    <location>
        <position position="1"/>
    </location>
</feature>
<proteinExistence type="predicted"/>
<dbReference type="GO" id="GO:0005829">
    <property type="term" value="C:cytosol"/>
    <property type="evidence" value="ECO:0007669"/>
    <property type="project" value="TreeGrafter"/>
</dbReference>
<evidence type="ECO:0000313" key="2">
    <source>
        <dbReference type="EMBL" id="NEC20027.1"/>
    </source>
</evidence>
<dbReference type="Pfam" id="PF00668">
    <property type="entry name" value="Condensation"/>
    <property type="match status" value="1"/>
</dbReference>
<evidence type="ECO:0000259" key="1">
    <source>
        <dbReference type="Pfam" id="PF00668"/>
    </source>
</evidence>
<dbReference type="Gene3D" id="3.30.559.10">
    <property type="entry name" value="Chloramphenicol acetyltransferase-like domain"/>
    <property type="match status" value="1"/>
</dbReference>
<name>A0A7K3RXS6_9ACTN</name>